<comment type="caution">
    <text evidence="14">The sequence shown here is derived from an EMBL/GenBank/DDBJ whole genome shotgun (WGS) entry which is preliminary data.</text>
</comment>
<dbReference type="SMART" id="SM00965">
    <property type="entry name" value="STN"/>
    <property type="match status" value="1"/>
</dbReference>
<evidence type="ECO:0000256" key="7">
    <source>
        <dbReference type="ARBA" id="ARBA00023077"/>
    </source>
</evidence>
<dbReference type="InterPro" id="IPR023997">
    <property type="entry name" value="TonB-dep_OMP_SusC/RagA_CS"/>
</dbReference>
<dbReference type="InterPro" id="IPR039426">
    <property type="entry name" value="TonB-dep_rcpt-like"/>
</dbReference>
<dbReference type="Pfam" id="PF07660">
    <property type="entry name" value="STN"/>
    <property type="match status" value="1"/>
</dbReference>
<keyword evidence="12" id="KW-0732">Signal</keyword>
<comment type="subcellular location">
    <subcellularLocation>
        <location evidence="1 10">Cell outer membrane</location>
        <topology evidence="1 10">Multi-pass membrane protein</topology>
    </subcellularLocation>
</comment>
<keyword evidence="5 10" id="KW-0812">Transmembrane</keyword>
<dbReference type="Pfam" id="PF13715">
    <property type="entry name" value="CarbopepD_reg_2"/>
    <property type="match status" value="1"/>
</dbReference>
<evidence type="ECO:0000256" key="5">
    <source>
        <dbReference type="ARBA" id="ARBA00022692"/>
    </source>
</evidence>
<dbReference type="AlphaFoldDB" id="A0A412XZY6"/>
<evidence type="ECO:0000259" key="13">
    <source>
        <dbReference type="SMART" id="SM00965"/>
    </source>
</evidence>
<keyword evidence="8 10" id="KW-0472">Membrane</keyword>
<organism evidence="14 15">
    <name type="scientific">Bacteroides intestinalis</name>
    <dbReference type="NCBI Taxonomy" id="329854"/>
    <lineage>
        <taxon>Bacteria</taxon>
        <taxon>Pseudomonadati</taxon>
        <taxon>Bacteroidota</taxon>
        <taxon>Bacteroidia</taxon>
        <taxon>Bacteroidales</taxon>
        <taxon>Bacteroidaceae</taxon>
        <taxon>Bacteroides</taxon>
    </lineage>
</organism>
<dbReference type="Gene3D" id="2.170.130.10">
    <property type="entry name" value="TonB-dependent receptor, plug domain"/>
    <property type="match status" value="1"/>
</dbReference>
<dbReference type="Gene3D" id="3.55.50.30">
    <property type="match status" value="1"/>
</dbReference>
<sequence length="1117" mass="125853">MLKKRVAFLLLLILCVPLSAQVKEKLITVDFSDLPLSEAINRIEKVSRYTFFYDANQVDVKQKVSLKVKKATAQQAMNTMLKNTDLKYEVTNTQIALFTKDKPETSGHEITIKGQVVDENGEPVIGGNVIAEGTTNGTITNIDGYYTLTVAPDARIQVSYIGYTTQTLKAGSIPSVIKLQEDSKLLQEVVVVGYGTMKKQDLTGAVASIKGSDMEKEQRQTIQDMLRTGVAGLSVGMETDAKGNTSMMIRGKSTIAASTDPLIVLDGVIYSGQMTDINPNDIERVDVLKDASSAAVYGAKAANGVVLVTTKKGGGKKPTISFNGSWGISMVNSLPEVYQGQDFVNFRQDVMKSTEYKTAATGYFDNPANMSGTELSEWLGTDTGNPTEVWLARLRMTNTEIANYMAGRTVDWEDLTLRTALRQDYTVSVSGKKDEMSYYSSINYVKNESNNRGGKYSAIRARVNLENKVQKFLTYGVNAQFTSRDESNMYESGRSVYSSFSTSLSPYGNVYNEDGSLKLYPNDNNNATNPLLNRAYLSKKHDVNNLNASIYLKLDLPLGFSLQTTYSPRFEWTNYLYHKSADHPDSGDQGGFVERYGMKDFFWQWDNMLKWNKTFGKHAFDFTGLLNWEKFQRWKTISKNEGFQPSDNLGYGGIGYGTSPIADSDDIYRTGDALMGRLHYTYDNRYLITATVRRDGYSAFGQGNPRATFPSVALGWIFTEEPFWKKLNAEWLEYAKLRLTWGKNGNRSIGEYAALMQLDPRKYMYVDPATGQLVTINTFFCYNMANPNLKWETTTSYNLGLDFTFLKGRLGGSIDVYHKSTTDLLNNRQLPSLIGYTSVKANIGEIWNRGLELSLHSTNIQNSVLTWRTSFNLMYNKNTIKHLYGIMEDVTDADGNVIGRKEADDIDNGYFIGHALDEVWGYKYDGVWQENEAEEAAKYSQIPGDPKILDVDQNYKYNNDDKVFQGNTTPKVRWNMRNEFTLFKNFDISFSMYSYLGHVKKMDRFTNNNALLNTVNQIKRDYWTAENPINSYPRLGAKSPSGVTYYIYKKADFLRLDNISVGYTFPKALISPLRLEALRLNLTVKNVGYFTGWPAYDPENSDSNTPRTITFGINVTL</sequence>
<keyword evidence="3 10" id="KW-1134">Transmembrane beta strand</keyword>
<dbReference type="Pfam" id="PF00593">
    <property type="entry name" value="TonB_dep_Rec_b-barrel"/>
    <property type="match status" value="1"/>
</dbReference>
<dbReference type="GO" id="GO:0009279">
    <property type="term" value="C:cell outer membrane"/>
    <property type="evidence" value="ECO:0007669"/>
    <property type="project" value="UniProtKB-SubCell"/>
</dbReference>
<keyword evidence="2 10" id="KW-0813">Transport</keyword>
<gene>
    <name evidence="14" type="ORF">DWW10_18265</name>
</gene>
<dbReference type="InterPro" id="IPR000531">
    <property type="entry name" value="Beta-barrel_TonB"/>
</dbReference>
<evidence type="ECO:0000256" key="11">
    <source>
        <dbReference type="RuleBase" id="RU003357"/>
    </source>
</evidence>
<proteinExistence type="inferred from homology"/>
<evidence type="ECO:0000256" key="3">
    <source>
        <dbReference type="ARBA" id="ARBA00022452"/>
    </source>
</evidence>
<evidence type="ECO:0000256" key="12">
    <source>
        <dbReference type="SAM" id="SignalP"/>
    </source>
</evidence>
<comment type="similarity">
    <text evidence="10 11">Belongs to the TonB-dependent receptor family.</text>
</comment>
<keyword evidence="4" id="KW-0406">Ion transport</keyword>
<keyword evidence="9 10" id="KW-0998">Cell outer membrane</keyword>
<dbReference type="InterPro" id="IPR008969">
    <property type="entry name" value="CarboxyPept-like_regulatory"/>
</dbReference>
<dbReference type="Gene3D" id="2.40.170.20">
    <property type="entry name" value="TonB-dependent receptor, beta-barrel domain"/>
    <property type="match status" value="1"/>
</dbReference>
<dbReference type="Pfam" id="PF07715">
    <property type="entry name" value="Plug"/>
    <property type="match status" value="1"/>
</dbReference>
<dbReference type="SUPFAM" id="SSF56935">
    <property type="entry name" value="Porins"/>
    <property type="match status" value="1"/>
</dbReference>
<evidence type="ECO:0000256" key="6">
    <source>
        <dbReference type="ARBA" id="ARBA00023004"/>
    </source>
</evidence>
<evidence type="ECO:0000256" key="10">
    <source>
        <dbReference type="PROSITE-ProRule" id="PRU01360"/>
    </source>
</evidence>
<accession>A0A412XZY6</accession>
<keyword evidence="6" id="KW-0408">Iron</keyword>
<protein>
    <submittedName>
        <fullName evidence="14">SusC/RagA family TonB-linked outer membrane protein</fullName>
    </submittedName>
</protein>
<dbReference type="Gene3D" id="2.60.40.1120">
    <property type="entry name" value="Carboxypeptidase-like, regulatory domain"/>
    <property type="match status" value="1"/>
</dbReference>
<evidence type="ECO:0000256" key="4">
    <source>
        <dbReference type="ARBA" id="ARBA00022496"/>
    </source>
</evidence>
<evidence type="ECO:0000313" key="15">
    <source>
        <dbReference type="Proteomes" id="UP000283850"/>
    </source>
</evidence>
<dbReference type="EMBL" id="QRZF01000015">
    <property type="protein sequence ID" value="RGV50348.1"/>
    <property type="molecule type" value="Genomic_DNA"/>
</dbReference>
<evidence type="ECO:0000313" key="14">
    <source>
        <dbReference type="EMBL" id="RGV50348.1"/>
    </source>
</evidence>
<keyword evidence="4" id="KW-0410">Iron transport</keyword>
<dbReference type="GO" id="GO:0006826">
    <property type="term" value="P:iron ion transport"/>
    <property type="evidence" value="ECO:0007669"/>
    <property type="project" value="UniProtKB-KW"/>
</dbReference>
<evidence type="ECO:0000256" key="8">
    <source>
        <dbReference type="ARBA" id="ARBA00023136"/>
    </source>
</evidence>
<dbReference type="InterPro" id="IPR036942">
    <property type="entry name" value="Beta-barrel_TonB_sf"/>
</dbReference>
<feature type="signal peptide" evidence="12">
    <location>
        <begin position="1"/>
        <end position="20"/>
    </location>
</feature>
<dbReference type="Proteomes" id="UP000283850">
    <property type="component" value="Unassembled WGS sequence"/>
</dbReference>
<evidence type="ECO:0000256" key="9">
    <source>
        <dbReference type="ARBA" id="ARBA00023237"/>
    </source>
</evidence>
<dbReference type="InterPro" id="IPR023996">
    <property type="entry name" value="TonB-dep_OMP_SusC/RagA"/>
</dbReference>
<feature type="chain" id="PRO_5019004698" evidence="12">
    <location>
        <begin position="21"/>
        <end position="1117"/>
    </location>
</feature>
<evidence type="ECO:0000256" key="1">
    <source>
        <dbReference type="ARBA" id="ARBA00004571"/>
    </source>
</evidence>
<reference evidence="14 15" key="1">
    <citation type="submission" date="2018-08" db="EMBL/GenBank/DDBJ databases">
        <title>A genome reference for cultivated species of the human gut microbiota.</title>
        <authorList>
            <person name="Zou Y."/>
            <person name="Xue W."/>
            <person name="Luo G."/>
        </authorList>
    </citation>
    <scope>NUCLEOTIDE SEQUENCE [LARGE SCALE GENOMIC DNA]</scope>
    <source>
        <strain evidence="14 15">AF14-32</strain>
    </source>
</reference>
<evidence type="ECO:0000256" key="2">
    <source>
        <dbReference type="ARBA" id="ARBA00022448"/>
    </source>
</evidence>
<dbReference type="NCBIfam" id="TIGR04057">
    <property type="entry name" value="SusC_RagA_signa"/>
    <property type="match status" value="1"/>
</dbReference>
<keyword evidence="7 11" id="KW-0798">TonB box</keyword>
<dbReference type="InterPro" id="IPR011662">
    <property type="entry name" value="Secretin/TonB_short_N"/>
</dbReference>
<dbReference type="InterPro" id="IPR037066">
    <property type="entry name" value="Plug_dom_sf"/>
</dbReference>
<dbReference type="PROSITE" id="PS52016">
    <property type="entry name" value="TONB_DEPENDENT_REC_3"/>
    <property type="match status" value="1"/>
</dbReference>
<name>A0A412XZY6_9BACE</name>
<feature type="domain" description="Secretin/TonB short N-terminal" evidence="13">
    <location>
        <begin position="49"/>
        <end position="100"/>
    </location>
</feature>
<dbReference type="SUPFAM" id="SSF49464">
    <property type="entry name" value="Carboxypeptidase regulatory domain-like"/>
    <property type="match status" value="1"/>
</dbReference>
<dbReference type="InterPro" id="IPR012910">
    <property type="entry name" value="Plug_dom"/>
</dbReference>
<dbReference type="NCBIfam" id="TIGR04056">
    <property type="entry name" value="OMP_RagA_SusC"/>
    <property type="match status" value="1"/>
</dbReference>